<name>A0A1J5SRP6_9ZZZZ</name>
<dbReference type="PANTHER" id="PTHR47505:SF1">
    <property type="entry name" value="DNA UTILIZATION PROTEIN YHGH"/>
    <property type="match status" value="1"/>
</dbReference>
<dbReference type="Gene3D" id="3.40.50.2020">
    <property type="match status" value="1"/>
</dbReference>
<gene>
    <name evidence="4" type="primary">pyrE_7</name>
    <name evidence="4" type="ORF">GALL_113000</name>
</gene>
<reference evidence="4" key="1">
    <citation type="submission" date="2016-10" db="EMBL/GenBank/DDBJ databases">
        <title>Sequence of Gallionella enrichment culture.</title>
        <authorList>
            <person name="Poehlein A."/>
            <person name="Muehling M."/>
            <person name="Daniel R."/>
        </authorList>
    </citation>
    <scope>NUCLEOTIDE SEQUENCE</scope>
</reference>
<dbReference type="Pfam" id="PF18912">
    <property type="entry name" value="DZR_2"/>
    <property type="match status" value="1"/>
</dbReference>
<dbReference type="PANTHER" id="PTHR47505">
    <property type="entry name" value="DNA UTILIZATION PROTEIN YHGH"/>
    <property type="match status" value="1"/>
</dbReference>
<evidence type="ECO:0000259" key="2">
    <source>
        <dbReference type="Pfam" id="PF00156"/>
    </source>
</evidence>
<dbReference type="AlphaFoldDB" id="A0A1J5SRP6"/>
<organism evidence="4">
    <name type="scientific">mine drainage metagenome</name>
    <dbReference type="NCBI Taxonomy" id="410659"/>
    <lineage>
        <taxon>unclassified sequences</taxon>
        <taxon>metagenomes</taxon>
        <taxon>ecological metagenomes</taxon>
    </lineage>
</organism>
<dbReference type="CDD" id="cd06223">
    <property type="entry name" value="PRTases_typeI"/>
    <property type="match status" value="1"/>
</dbReference>
<feature type="domain" description="Double zinc ribbon" evidence="3">
    <location>
        <begin position="19"/>
        <end position="68"/>
    </location>
</feature>
<feature type="domain" description="Phosphoribosyltransferase" evidence="2">
    <location>
        <begin position="145"/>
        <end position="236"/>
    </location>
</feature>
<evidence type="ECO:0000313" key="4">
    <source>
        <dbReference type="EMBL" id="OIR06693.1"/>
    </source>
</evidence>
<dbReference type="InterPro" id="IPR029057">
    <property type="entry name" value="PRTase-like"/>
</dbReference>
<proteinExistence type="inferred from homology"/>
<dbReference type="Pfam" id="PF00156">
    <property type="entry name" value="Pribosyltran"/>
    <property type="match status" value="1"/>
</dbReference>
<dbReference type="EC" id="2.4.2.10" evidence="4"/>
<dbReference type="InterPro" id="IPR051910">
    <property type="entry name" value="ComF/GntX_DNA_util-trans"/>
</dbReference>
<dbReference type="EMBL" id="MLJW01000042">
    <property type="protein sequence ID" value="OIR06693.1"/>
    <property type="molecule type" value="Genomic_DNA"/>
</dbReference>
<protein>
    <submittedName>
        <fullName evidence="4">Orotate phosphoribosyltransferase</fullName>
        <ecNumber evidence="4">2.4.2.10</ecNumber>
    </submittedName>
</protein>
<keyword evidence="4" id="KW-0328">Glycosyltransferase</keyword>
<dbReference type="InterPro" id="IPR000836">
    <property type="entry name" value="PRTase_dom"/>
</dbReference>
<sequence length="243" mass="27037">MLNIRLKFNQFLPKSPIKQHCLLCASYDSGALGLCTVCLNSLPWHTAPQCPQCGLITQIASSICGSCLSSPPDFDATHALFSYNFPVDRMLQQYKYKNSLHLASTFATLLHREKLAQQATQSNIDLIIPMPMHPARLKERGFNQALEIAKLLSKSMQIKLDYTSCQRTKYTPPQASLPFKERIKNIHGVFHCQKNLQGLKVAIVDDVMTTGASLNELAKTLKQAGAARIECLVIARTLPKPLN</sequence>
<accession>A0A1J5SRP6</accession>
<keyword evidence="4" id="KW-0808">Transferase</keyword>
<evidence type="ECO:0000259" key="3">
    <source>
        <dbReference type="Pfam" id="PF18912"/>
    </source>
</evidence>
<dbReference type="SUPFAM" id="SSF53271">
    <property type="entry name" value="PRTase-like"/>
    <property type="match status" value="1"/>
</dbReference>
<dbReference type="GO" id="GO:0004588">
    <property type="term" value="F:orotate phosphoribosyltransferase activity"/>
    <property type="evidence" value="ECO:0007669"/>
    <property type="project" value="UniProtKB-EC"/>
</dbReference>
<evidence type="ECO:0000256" key="1">
    <source>
        <dbReference type="ARBA" id="ARBA00008007"/>
    </source>
</evidence>
<comment type="similarity">
    <text evidence="1">Belongs to the ComF/GntX family.</text>
</comment>
<comment type="caution">
    <text evidence="4">The sequence shown here is derived from an EMBL/GenBank/DDBJ whole genome shotgun (WGS) entry which is preliminary data.</text>
</comment>
<dbReference type="InterPro" id="IPR044005">
    <property type="entry name" value="DZR_2"/>
</dbReference>